<dbReference type="InterPro" id="IPR007119">
    <property type="entry name" value="Phage_tail_spike_N"/>
</dbReference>
<keyword evidence="4" id="KW-1185">Reference proteome</keyword>
<dbReference type="Pfam" id="PF06605">
    <property type="entry name" value="Prophage_tail"/>
    <property type="match status" value="1"/>
</dbReference>
<protein>
    <submittedName>
        <fullName evidence="3">Phage minor structural protein</fullName>
    </submittedName>
</protein>
<feature type="domain" description="Tail spike" evidence="1">
    <location>
        <begin position="89"/>
        <end position="323"/>
    </location>
</feature>
<sequence length="548" mass="62152">MMIITSLEGQAERLTDYTQLTRKRAVNGDRSLSFWVPETDRNRHAFPLVAEESTIEYDGEKYVIKSLEKRLKGRTPVKVVEALHKMIPDLVDNYIYDTESRTLQIIPALSFALHGTGYTFTVQGSFSSKEFENFGDDNSLRLLTQIMDRYGAEFDIQGTHLTIKNEIGGEPDFVFRYKHNTKALVLHSDTKDLATYIRGYGAIDEETGEYLVTAEYTSSKAYGPFGIRHAPPVRDERFYNYDALLEECKRRLKDEPEMSLQLSFVELKEQGYPDQKPGLGDRVPVIHEPLGLELTARILEITDYPESLKSPDVVLANIRPNMPTLYAGFQNATKRLAEVMDPDGNITTVTKKIYSNSHVYQDNLGYWAVNPVDPRRYVFMGSGGIDVRRGLIRVEREDGFPIIIGGELQYDLNIQGAIPMLKSTTVSIGGSQGIWWETSHADQPQNCQFFTYEHKARYLVVRALLYVEAGARAYFSIETGTYGQGNVIVLGSTTSTNTDPDDTDSRAEEIRIDLGTPTGNRRAFYLRLRSSRSDRKVYARVSRLWLEG</sequence>
<evidence type="ECO:0000313" key="4">
    <source>
        <dbReference type="Proteomes" id="UP000241639"/>
    </source>
</evidence>
<dbReference type="RefSeq" id="WP_170105173.1">
    <property type="nucleotide sequence ID" value="NZ_PZZP01000001.1"/>
</dbReference>
<name>A0A2T4Z924_9BACL</name>
<evidence type="ECO:0000259" key="2">
    <source>
        <dbReference type="Pfam" id="PF18994"/>
    </source>
</evidence>
<feature type="domain" description="Prophage endopeptidase tail N-terminal" evidence="2">
    <location>
        <begin position="3"/>
        <end position="84"/>
    </location>
</feature>
<comment type="caution">
    <text evidence="3">The sequence shown here is derived from an EMBL/GenBank/DDBJ whole genome shotgun (WGS) entry which is preliminary data.</text>
</comment>
<dbReference type="InterPro" id="IPR010572">
    <property type="entry name" value="Tail_dom"/>
</dbReference>
<dbReference type="Proteomes" id="UP000241639">
    <property type="component" value="Unassembled WGS sequence"/>
</dbReference>
<dbReference type="NCBIfam" id="TIGR01665">
    <property type="entry name" value="put_anti_recept"/>
    <property type="match status" value="1"/>
</dbReference>
<accession>A0A2T4Z924</accession>
<dbReference type="EMBL" id="PZZP01000001">
    <property type="protein sequence ID" value="PTM58388.1"/>
    <property type="molecule type" value="Genomic_DNA"/>
</dbReference>
<dbReference type="Gene3D" id="6.20.110.10">
    <property type="match status" value="1"/>
</dbReference>
<dbReference type="AlphaFoldDB" id="A0A2T4Z924"/>
<dbReference type="InterPro" id="IPR044051">
    <property type="entry name" value="Prophage_tail_N"/>
</dbReference>
<evidence type="ECO:0000259" key="1">
    <source>
        <dbReference type="Pfam" id="PF06605"/>
    </source>
</evidence>
<proteinExistence type="predicted"/>
<evidence type="ECO:0000313" key="3">
    <source>
        <dbReference type="EMBL" id="PTM58388.1"/>
    </source>
</evidence>
<organism evidence="3 4">
    <name type="scientific">Desmospora activa DSM 45169</name>
    <dbReference type="NCBI Taxonomy" id="1121389"/>
    <lineage>
        <taxon>Bacteria</taxon>
        <taxon>Bacillati</taxon>
        <taxon>Bacillota</taxon>
        <taxon>Bacilli</taxon>
        <taxon>Bacillales</taxon>
        <taxon>Thermoactinomycetaceae</taxon>
        <taxon>Desmospora</taxon>
    </lineage>
</organism>
<reference evidence="3 4" key="1">
    <citation type="submission" date="2018-04" db="EMBL/GenBank/DDBJ databases">
        <title>Genomic Encyclopedia of Archaeal and Bacterial Type Strains, Phase II (KMG-II): from individual species to whole genera.</title>
        <authorList>
            <person name="Goeker M."/>
        </authorList>
    </citation>
    <scope>NUCLEOTIDE SEQUENCE [LARGE SCALE GENOMIC DNA]</scope>
    <source>
        <strain evidence="3 4">DSM 45169</strain>
    </source>
</reference>
<dbReference type="Pfam" id="PF18994">
    <property type="entry name" value="Prophage_tailD1"/>
    <property type="match status" value="1"/>
</dbReference>
<gene>
    <name evidence="3" type="ORF">C8J48_0970</name>
</gene>
<dbReference type="Gene3D" id="3.55.50.40">
    <property type="match status" value="1"/>
</dbReference>